<reference evidence="3 4" key="1">
    <citation type="journal article" date="2019" name="Mol. Biol. Evol.">
        <title>Blast fungal genomes show frequent chromosomal changes, gene gains and losses, and effector gene turnover.</title>
        <authorList>
            <person name="Gomez Luciano L.B."/>
            <person name="Jason Tsai I."/>
            <person name="Chuma I."/>
            <person name="Tosa Y."/>
            <person name="Chen Y.H."/>
            <person name="Li J.Y."/>
            <person name="Li M.Y."/>
            <person name="Jade Lu M.Y."/>
            <person name="Nakayashiki H."/>
            <person name="Li W.H."/>
        </authorList>
    </citation>
    <scope>NUCLEOTIDE SEQUENCE [LARGE SCALE GENOMIC DNA]</scope>
    <source>
        <strain evidence="3">MZ5-1-6</strain>
    </source>
</reference>
<accession>A0A4P7N0S8</accession>
<dbReference type="Proteomes" id="UP000294847">
    <property type="component" value="Chromosome 2"/>
</dbReference>
<feature type="signal peptide" evidence="2">
    <location>
        <begin position="1"/>
        <end position="19"/>
    </location>
</feature>
<feature type="chain" id="PRO_5021032145" evidence="2">
    <location>
        <begin position="20"/>
        <end position="128"/>
    </location>
</feature>
<feature type="compositionally biased region" description="Gly residues" evidence="1">
    <location>
        <begin position="110"/>
        <end position="120"/>
    </location>
</feature>
<evidence type="ECO:0000256" key="2">
    <source>
        <dbReference type="SAM" id="SignalP"/>
    </source>
</evidence>
<keyword evidence="2" id="KW-0732">Signal</keyword>
<gene>
    <name evidence="3" type="ORF">PoMZ_00743</name>
</gene>
<evidence type="ECO:0000256" key="1">
    <source>
        <dbReference type="SAM" id="MobiDB-lite"/>
    </source>
</evidence>
<sequence length="128" mass="13233">MLAKHLIFATLPLLSLTAAVPIVETSLLGPLTNSAPLDILAAQPPAQDPAATSEVQRRGAGDDARPPTQILRKIKNLGRKMTGQSRFPGTGRRVGSLADNEAQGKPAGQSSGGSARGQGEGEGEQRQS</sequence>
<feature type="compositionally biased region" description="Low complexity" evidence="1">
    <location>
        <begin position="41"/>
        <end position="51"/>
    </location>
</feature>
<feature type="compositionally biased region" description="Basic and acidic residues" evidence="1">
    <location>
        <begin position="55"/>
        <end position="65"/>
    </location>
</feature>
<dbReference type="EMBL" id="CP034205">
    <property type="protein sequence ID" value="QBZ55839.1"/>
    <property type="molecule type" value="Genomic_DNA"/>
</dbReference>
<proteinExistence type="predicted"/>
<evidence type="ECO:0000313" key="4">
    <source>
        <dbReference type="Proteomes" id="UP000294847"/>
    </source>
</evidence>
<evidence type="ECO:0000313" key="3">
    <source>
        <dbReference type="EMBL" id="QBZ55839.1"/>
    </source>
</evidence>
<feature type="region of interest" description="Disordered" evidence="1">
    <location>
        <begin position="39"/>
        <end position="128"/>
    </location>
</feature>
<dbReference type="AlphaFoldDB" id="A0A4P7N0S8"/>
<protein>
    <submittedName>
        <fullName evidence="3">Uncharacterized protein</fullName>
    </submittedName>
</protein>
<name>A0A4P7N0S8_PYROR</name>
<organism evidence="3 4">
    <name type="scientific">Pyricularia oryzae</name>
    <name type="common">Rice blast fungus</name>
    <name type="synonym">Magnaporthe oryzae</name>
    <dbReference type="NCBI Taxonomy" id="318829"/>
    <lineage>
        <taxon>Eukaryota</taxon>
        <taxon>Fungi</taxon>
        <taxon>Dikarya</taxon>
        <taxon>Ascomycota</taxon>
        <taxon>Pezizomycotina</taxon>
        <taxon>Sordariomycetes</taxon>
        <taxon>Sordariomycetidae</taxon>
        <taxon>Magnaporthales</taxon>
        <taxon>Pyriculariaceae</taxon>
        <taxon>Pyricularia</taxon>
    </lineage>
</organism>